<gene>
    <name evidence="7" type="ORF">SAMN06265827_10743</name>
</gene>
<dbReference type="InterPro" id="IPR003660">
    <property type="entry name" value="HAMP_dom"/>
</dbReference>
<dbReference type="SUPFAM" id="SSF58104">
    <property type="entry name" value="Methyl-accepting chemotaxis protein (MCP) signaling domain"/>
    <property type="match status" value="1"/>
</dbReference>
<dbReference type="CDD" id="cd06225">
    <property type="entry name" value="HAMP"/>
    <property type="match status" value="1"/>
</dbReference>
<dbReference type="Gene3D" id="3.30.450.20">
    <property type="entry name" value="PAS domain"/>
    <property type="match status" value="1"/>
</dbReference>
<dbReference type="Pfam" id="PF14827">
    <property type="entry name" value="dCache_3"/>
    <property type="match status" value="1"/>
</dbReference>
<dbReference type="GO" id="GO:0016020">
    <property type="term" value="C:membrane"/>
    <property type="evidence" value="ECO:0007669"/>
    <property type="project" value="InterPro"/>
</dbReference>
<dbReference type="PANTHER" id="PTHR32089">
    <property type="entry name" value="METHYL-ACCEPTING CHEMOTAXIS PROTEIN MCPB"/>
    <property type="match status" value="1"/>
</dbReference>
<dbReference type="OrthoDB" id="1790929at2"/>
<keyword evidence="4" id="KW-1133">Transmembrane helix</keyword>
<comment type="similarity">
    <text evidence="2">Belongs to the methyl-accepting chemotaxis (MCP) protein family.</text>
</comment>
<keyword evidence="4" id="KW-0472">Membrane</keyword>
<dbReference type="Pfam" id="PF00672">
    <property type="entry name" value="HAMP"/>
    <property type="match status" value="1"/>
</dbReference>
<dbReference type="PROSITE" id="PS50111">
    <property type="entry name" value="CHEMOTAXIS_TRANSDUC_2"/>
    <property type="match status" value="1"/>
</dbReference>
<evidence type="ECO:0000256" key="2">
    <source>
        <dbReference type="ARBA" id="ARBA00029447"/>
    </source>
</evidence>
<evidence type="ECO:0000256" key="4">
    <source>
        <dbReference type="SAM" id="Phobius"/>
    </source>
</evidence>
<dbReference type="Gene3D" id="6.10.340.10">
    <property type="match status" value="1"/>
</dbReference>
<evidence type="ECO:0000313" key="8">
    <source>
        <dbReference type="Proteomes" id="UP000219573"/>
    </source>
</evidence>
<dbReference type="PANTHER" id="PTHR32089:SF112">
    <property type="entry name" value="LYSOZYME-LIKE PROTEIN-RELATED"/>
    <property type="match status" value="1"/>
</dbReference>
<name>A0A285GFF7_9FIRM</name>
<evidence type="ECO:0000259" key="6">
    <source>
        <dbReference type="PROSITE" id="PS50885"/>
    </source>
</evidence>
<reference evidence="8" key="1">
    <citation type="submission" date="2017-09" db="EMBL/GenBank/DDBJ databases">
        <authorList>
            <person name="Varghese N."/>
            <person name="Submissions S."/>
        </authorList>
    </citation>
    <scope>NUCLEOTIDE SEQUENCE [LARGE SCALE GENOMIC DNA]</scope>
    <source>
        <strain evidence="8">MSL47</strain>
    </source>
</reference>
<dbReference type="Gene3D" id="1.10.287.950">
    <property type="entry name" value="Methyl-accepting chemotaxis protein"/>
    <property type="match status" value="1"/>
</dbReference>
<dbReference type="AlphaFoldDB" id="A0A285GFF7"/>
<dbReference type="STRING" id="1413210.U472_07280"/>
<feature type="transmembrane region" description="Helical" evidence="4">
    <location>
        <begin position="278"/>
        <end position="300"/>
    </location>
</feature>
<dbReference type="InterPro" id="IPR029150">
    <property type="entry name" value="dCache_3"/>
</dbReference>
<dbReference type="SMART" id="SM00304">
    <property type="entry name" value="HAMP"/>
    <property type="match status" value="1"/>
</dbReference>
<dbReference type="RefSeq" id="WP_097017234.1">
    <property type="nucleotide sequence ID" value="NZ_OBDZ01000007.1"/>
</dbReference>
<keyword evidence="1 3" id="KW-0807">Transducer</keyword>
<dbReference type="GO" id="GO:0007165">
    <property type="term" value="P:signal transduction"/>
    <property type="evidence" value="ECO:0007669"/>
    <property type="project" value="UniProtKB-KW"/>
</dbReference>
<keyword evidence="4" id="KW-0812">Transmembrane</keyword>
<dbReference type="InterPro" id="IPR004089">
    <property type="entry name" value="MCPsignal_dom"/>
</dbReference>
<dbReference type="Pfam" id="PF00015">
    <property type="entry name" value="MCPsignal"/>
    <property type="match status" value="1"/>
</dbReference>
<dbReference type="SUPFAM" id="SSF103190">
    <property type="entry name" value="Sensory domain-like"/>
    <property type="match status" value="1"/>
</dbReference>
<dbReference type="EMBL" id="OBDZ01000007">
    <property type="protein sequence ID" value="SNY22309.1"/>
    <property type="molecule type" value="Genomic_DNA"/>
</dbReference>
<dbReference type="InterPro" id="IPR029151">
    <property type="entry name" value="Sensor-like_sf"/>
</dbReference>
<evidence type="ECO:0000313" key="7">
    <source>
        <dbReference type="EMBL" id="SNY22309.1"/>
    </source>
</evidence>
<evidence type="ECO:0000256" key="3">
    <source>
        <dbReference type="PROSITE-ProRule" id="PRU00284"/>
    </source>
</evidence>
<organism evidence="7 8">
    <name type="scientific">Orenia metallireducens</name>
    <dbReference type="NCBI Taxonomy" id="1413210"/>
    <lineage>
        <taxon>Bacteria</taxon>
        <taxon>Bacillati</taxon>
        <taxon>Bacillota</taxon>
        <taxon>Clostridia</taxon>
        <taxon>Halanaerobiales</taxon>
        <taxon>Halobacteroidaceae</taxon>
        <taxon>Orenia</taxon>
    </lineage>
</organism>
<evidence type="ECO:0000256" key="1">
    <source>
        <dbReference type="ARBA" id="ARBA00023224"/>
    </source>
</evidence>
<evidence type="ECO:0000259" key="5">
    <source>
        <dbReference type="PROSITE" id="PS50111"/>
    </source>
</evidence>
<keyword evidence="8" id="KW-1185">Reference proteome</keyword>
<accession>A0A285GFF7</accession>
<protein>
    <submittedName>
        <fullName evidence="7">Methyl-accepting chemotaxis protein</fullName>
    </submittedName>
</protein>
<feature type="domain" description="HAMP" evidence="6">
    <location>
        <begin position="302"/>
        <end position="355"/>
    </location>
</feature>
<dbReference type="Proteomes" id="UP000219573">
    <property type="component" value="Unassembled WGS sequence"/>
</dbReference>
<feature type="domain" description="Methyl-accepting transducer" evidence="5">
    <location>
        <begin position="353"/>
        <end position="589"/>
    </location>
</feature>
<dbReference type="PROSITE" id="PS50885">
    <property type="entry name" value="HAMP"/>
    <property type="match status" value="1"/>
</dbReference>
<sequence>MVRFSLKKKLFILLSLISIIPTLIISTILYKQSRQSFEQTIDSKLEQAVKVSNFYFNEKQKVALSIAHNYAQQKNLISAFKEKDRALLDQKLKPIFKLLKKDKGLTVFEFGDEKGVVFTRAHHPGKFGDDKSDNNSINLALQGEEVKGFEFGKSGLAVRAFVPIKDNNQIIGTLQVGFNLNNHLLKNINNLISGDVAFYERDKLIQSSRDSEQDRIGKSIEDKSIFNKVSSGEKVISMAEDNRLELYLPLFDPTVQKIQGMLRISQDLTCIKGLEDKFFLISIFSSLVIFTLVILISLLFSNKITKPILSATNFANKISSGNLDIKLLDIKTQDELNILASALNKMYSNLKDTIINIRKTSKELFSHSEELLSSAQKANRTITANQNLMNNITSIIQGISESMEEMAAFAQQSSNKTHLGNNNINDTLKSINKISLVTKETVKIIEDLDNDYQEINQIVELITNITKQTNLLALNANIEANNSNNTSNGFKVIADEIRALSTETNGATENILTIIDKIEQKSTNALTAIREVECKTKTSQKIAKETGLLFTEIKNSSQESSIQVQQTASATDNWRTYSKEIFNSYQDIETISEELNSSSQELKEISHSLMDMVDEFKI</sequence>
<proteinExistence type="inferred from homology"/>
<dbReference type="SMART" id="SM00283">
    <property type="entry name" value="MA"/>
    <property type="match status" value="1"/>
</dbReference>